<comment type="caution">
    <text evidence="1">The sequence shown here is derived from an EMBL/GenBank/DDBJ whole genome shotgun (WGS) entry which is preliminary data.</text>
</comment>
<keyword evidence="2" id="KW-1185">Reference proteome</keyword>
<evidence type="ECO:0000313" key="1">
    <source>
        <dbReference type="EMBL" id="EFM64218.1"/>
    </source>
</evidence>
<dbReference type="STRING" id="596315.HMPREF0634_1377"/>
<gene>
    <name evidence="1" type="ORF">HMPREF0634_1377</name>
</gene>
<proteinExistence type="predicted"/>
<dbReference type="EMBL" id="ADGQ01000066">
    <property type="protein sequence ID" value="EFM64218.1"/>
    <property type="molecule type" value="Genomic_DNA"/>
</dbReference>
<evidence type="ECO:0000313" key="2">
    <source>
        <dbReference type="Proteomes" id="UP000003244"/>
    </source>
</evidence>
<organism evidence="1 2">
    <name type="scientific">Peptostreptococcus stomatis DSM 17678</name>
    <dbReference type="NCBI Taxonomy" id="596315"/>
    <lineage>
        <taxon>Bacteria</taxon>
        <taxon>Bacillati</taxon>
        <taxon>Bacillota</taxon>
        <taxon>Clostridia</taxon>
        <taxon>Peptostreptococcales</taxon>
        <taxon>Peptostreptococcaceae</taxon>
        <taxon>Peptostreptococcus</taxon>
    </lineage>
</organism>
<protein>
    <submittedName>
        <fullName evidence="1">Uncharacterized protein</fullName>
    </submittedName>
</protein>
<dbReference type="AlphaFoldDB" id="E0E4K0"/>
<dbReference type="Proteomes" id="UP000003244">
    <property type="component" value="Unassembled WGS sequence"/>
</dbReference>
<accession>E0E4K0</accession>
<name>E0E4K0_9FIRM</name>
<sequence>MRQIYLFEYLIPTLKGKENDRIYNYKYTSYTDFTKKVFQKANIIVDKSAVNKSAK</sequence>
<reference evidence="1 2" key="1">
    <citation type="submission" date="2010-08" db="EMBL/GenBank/DDBJ databases">
        <authorList>
            <person name="Harkins D.M."/>
            <person name="Madupu R."/>
            <person name="Durkin A.S."/>
            <person name="Torralba M."/>
            <person name="Methe B."/>
            <person name="Sutton G.G."/>
            <person name="Nelson K.E."/>
        </authorList>
    </citation>
    <scope>NUCLEOTIDE SEQUENCE [LARGE SCALE GENOMIC DNA]</scope>
    <source>
        <strain evidence="1 2">DSM 17678</strain>
    </source>
</reference>